<dbReference type="InParanoid" id="A0A078B4Y8"/>
<dbReference type="OrthoDB" id="7827681at2759"/>
<gene>
    <name evidence="1" type="primary">Contig675.g756</name>
    <name evidence="1" type="ORF">STYLEM_18448</name>
</gene>
<dbReference type="EMBL" id="CCKQ01017432">
    <property type="protein sequence ID" value="CDW89316.1"/>
    <property type="molecule type" value="Genomic_DNA"/>
</dbReference>
<accession>A0A078B4Y8</accession>
<dbReference type="InterPro" id="IPR027246">
    <property type="entry name" value="Porin_Euk/Tom40"/>
</dbReference>
<evidence type="ECO:0000313" key="2">
    <source>
        <dbReference type="Proteomes" id="UP000039865"/>
    </source>
</evidence>
<name>A0A078B4Y8_STYLE</name>
<sequence length="294" mass="32661">MVKFYEDFNSNLSDLLNKKFGGEGFIAKVKTSHIKVKGNASIKDATSNISSKLSYKINDNVDTSLTVSTPHHYLLKLTTDFKDRFKDSAAKLTGFKIEAELGCDEHTHTYPTTFHSNLKFNNKVGLHTQVMTEKGNSLLAQLDIYANIYKQIYGGGEVIYDDKAKSLILSKYGLFYRFNKDYNVALEYSQEGDLKTVQSSFYHNANPNTAVGSRFVLDLDTQKIGVTSAVQHKLDEATTLKARVDNLGTLDLAVTSRISENLTATFSTGMNASGVLHGKTHDESYSGLQFSFNL</sequence>
<dbReference type="InterPro" id="IPR023614">
    <property type="entry name" value="Porin_dom_sf"/>
</dbReference>
<dbReference type="Proteomes" id="UP000039865">
    <property type="component" value="Unassembled WGS sequence"/>
</dbReference>
<dbReference type="PANTHER" id="PTHR11743:SF70">
    <property type="entry name" value="GH26960P-RELATED"/>
    <property type="match status" value="1"/>
</dbReference>
<reference evidence="1 2" key="1">
    <citation type="submission" date="2014-06" db="EMBL/GenBank/DDBJ databases">
        <authorList>
            <person name="Swart Estienne"/>
        </authorList>
    </citation>
    <scope>NUCLEOTIDE SEQUENCE [LARGE SCALE GENOMIC DNA]</scope>
    <source>
        <strain evidence="1 2">130c</strain>
    </source>
</reference>
<keyword evidence="2" id="KW-1185">Reference proteome</keyword>
<dbReference type="PANTHER" id="PTHR11743">
    <property type="entry name" value="VOLTAGE-DEPENDENT ANION-SELECTIVE CHANNEL"/>
    <property type="match status" value="1"/>
</dbReference>
<evidence type="ECO:0000313" key="1">
    <source>
        <dbReference type="EMBL" id="CDW89316.1"/>
    </source>
</evidence>
<protein>
    <submittedName>
        <fullName evidence="1">Outer mitochondrial membrane protein porin 1</fullName>
    </submittedName>
</protein>
<dbReference type="Pfam" id="PF01459">
    <property type="entry name" value="Porin_3"/>
    <property type="match status" value="1"/>
</dbReference>
<dbReference type="GO" id="GO:0005741">
    <property type="term" value="C:mitochondrial outer membrane"/>
    <property type="evidence" value="ECO:0007669"/>
    <property type="project" value="InterPro"/>
</dbReference>
<proteinExistence type="predicted"/>
<dbReference type="Gene3D" id="2.40.160.10">
    <property type="entry name" value="Porin"/>
    <property type="match status" value="1"/>
</dbReference>
<dbReference type="GO" id="GO:0008308">
    <property type="term" value="F:voltage-gated monoatomic anion channel activity"/>
    <property type="evidence" value="ECO:0007669"/>
    <property type="project" value="InterPro"/>
</dbReference>
<organism evidence="1 2">
    <name type="scientific">Stylonychia lemnae</name>
    <name type="common">Ciliate</name>
    <dbReference type="NCBI Taxonomy" id="5949"/>
    <lineage>
        <taxon>Eukaryota</taxon>
        <taxon>Sar</taxon>
        <taxon>Alveolata</taxon>
        <taxon>Ciliophora</taxon>
        <taxon>Intramacronucleata</taxon>
        <taxon>Spirotrichea</taxon>
        <taxon>Stichotrichia</taxon>
        <taxon>Sporadotrichida</taxon>
        <taxon>Oxytrichidae</taxon>
        <taxon>Stylonychinae</taxon>
        <taxon>Stylonychia</taxon>
    </lineage>
</organism>
<dbReference type="InterPro" id="IPR001925">
    <property type="entry name" value="Porin_Euk"/>
</dbReference>
<dbReference type="AlphaFoldDB" id="A0A078B4Y8"/>